<comment type="subcellular location">
    <subcellularLocation>
        <location evidence="1">Endoplasmic reticulum membrane</location>
        <topology evidence="1">Multi-pass membrane protein</topology>
    </subcellularLocation>
</comment>
<evidence type="ECO:0000313" key="10">
    <source>
        <dbReference type="Proteomes" id="UP000077315"/>
    </source>
</evidence>
<dbReference type="GO" id="GO:0006506">
    <property type="term" value="P:GPI anchor biosynthetic process"/>
    <property type="evidence" value="ECO:0007669"/>
    <property type="project" value="UniProtKB-UniPathway"/>
</dbReference>
<dbReference type="AlphaFoldDB" id="A0A163AEH4"/>
<evidence type="ECO:0000256" key="7">
    <source>
        <dbReference type="ARBA" id="ARBA00023136"/>
    </source>
</evidence>
<comment type="pathway">
    <text evidence="2">Glycolipid biosynthesis; glycosylphosphatidylinositol-anchor biosynthesis.</text>
</comment>
<dbReference type="Pfam" id="PF06699">
    <property type="entry name" value="PIG-F"/>
    <property type="match status" value="1"/>
</dbReference>
<keyword evidence="3" id="KW-0337">GPI-anchor biosynthesis</keyword>
<proteinExistence type="predicted"/>
<evidence type="ECO:0000256" key="2">
    <source>
        <dbReference type="ARBA" id="ARBA00004687"/>
    </source>
</evidence>
<evidence type="ECO:0000256" key="5">
    <source>
        <dbReference type="ARBA" id="ARBA00022824"/>
    </source>
</evidence>
<organism evidence="9 10">
    <name type="scientific">Phycomyces blakesleeanus (strain ATCC 8743b / DSM 1359 / FGSC 10004 / NBRC 33097 / NRRL 1555)</name>
    <dbReference type="NCBI Taxonomy" id="763407"/>
    <lineage>
        <taxon>Eukaryota</taxon>
        <taxon>Fungi</taxon>
        <taxon>Fungi incertae sedis</taxon>
        <taxon>Mucoromycota</taxon>
        <taxon>Mucoromycotina</taxon>
        <taxon>Mucoromycetes</taxon>
        <taxon>Mucorales</taxon>
        <taxon>Phycomycetaceae</taxon>
        <taxon>Phycomyces</taxon>
    </lineage>
</organism>
<feature type="transmembrane region" description="Helical" evidence="8">
    <location>
        <begin position="37"/>
        <end position="59"/>
    </location>
</feature>
<evidence type="ECO:0000256" key="4">
    <source>
        <dbReference type="ARBA" id="ARBA00022692"/>
    </source>
</evidence>
<evidence type="ECO:0000256" key="8">
    <source>
        <dbReference type="SAM" id="Phobius"/>
    </source>
</evidence>
<gene>
    <name evidence="9" type="ORF">PHYBLDRAFT_181681</name>
</gene>
<name>A0A163AEH4_PHYB8</name>
<feature type="transmembrane region" description="Helical" evidence="8">
    <location>
        <begin position="174"/>
        <end position="202"/>
    </location>
</feature>
<keyword evidence="6 8" id="KW-1133">Transmembrane helix</keyword>
<dbReference type="InterPro" id="IPR009580">
    <property type="entry name" value="GPI_biosynthesis_protein_Pig-F"/>
</dbReference>
<dbReference type="Proteomes" id="UP000077315">
    <property type="component" value="Unassembled WGS sequence"/>
</dbReference>
<evidence type="ECO:0000313" key="9">
    <source>
        <dbReference type="EMBL" id="OAD72921.1"/>
    </source>
</evidence>
<accession>A0A163AEH4</accession>
<dbReference type="InParanoid" id="A0A163AEH4"/>
<protein>
    <recommendedName>
        <fullName evidence="11">Glycosylphosphatidylinositol anchor biosynthesis protein 11</fullName>
    </recommendedName>
</protein>
<dbReference type="VEuPathDB" id="FungiDB:PHYBLDRAFT_181681"/>
<dbReference type="RefSeq" id="XP_018290961.1">
    <property type="nucleotide sequence ID" value="XM_018438504.1"/>
</dbReference>
<feature type="transmembrane region" description="Helical" evidence="8">
    <location>
        <begin position="71"/>
        <end position="98"/>
    </location>
</feature>
<dbReference type="GO" id="GO:0005789">
    <property type="term" value="C:endoplasmic reticulum membrane"/>
    <property type="evidence" value="ECO:0007669"/>
    <property type="project" value="UniProtKB-SubCell"/>
</dbReference>
<evidence type="ECO:0008006" key="11">
    <source>
        <dbReference type="Google" id="ProtNLM"/>
    </source>
</evidence>
<sequence>MNSVFRHLIVAALGIGLNALATFRLPGTKLMQDPVETLASAVPILLLGYCQLLMLSLYLRGSSVRDALFTTGRALVATACATLVLHLLTILFGAPLLAKFYNTLVFSAYLAILSVFPTFIAIVTPGQPSGWFKIFLQHCPTTTSEIYGYTQAVCTFSGAWIGAIVLPLDWDREWQAWPISCVISTFLGHAVGVVAGFGWSFFKHICDKPKTE</sequence>
<dbReference type="STRING" id="763407.A0A163AEH4"/>
<keyword evidence="10" id="KW-1185">Reference proteome</keyword>
<dbReference type="UniPathway" id="UPA00196"/>
<reference evidence="10" key="1">
    <citation type="submission" date="2015-06" db="EMBL/GenBank/DDBJ databases">
        <title>Expansion of signal transduction pathways in fungi by whole-genome duplication.</title>
        <authorList>
            <consortium name="DOE Joint Genome Institute"/>
            <person name="Corrochano L.M."/>
            <person name="Kuo A."/>
            <person name="Marcet-Houben M."/>
            <person name="Polaino S."/>
            <person name="Salamov A."/>
            <person name="Villalobos J.M."/>
            <person name="Alvarez M.I."/>
            <person name="Avalos J."/>
            <person name="Benito E.P."/>
            <person name="Benoit I."/>
            <person name="Burger G."/>
            <person name="Camino L.P."/>
            <person name="Canovas D."/>
            <person name="Cerda-Olmedo E."/>
            <person name="Cheng J.-F."/>
            <person name="Dominguez A."/>
            <person name="Elias M."/>
            <person name="Eslava A.P."/>
            <person name="Glaser F."/>
            <person name="Grimwood J."/>
            <person name="Gutierrez G."/>
            <person name="Heitman J."/>
            <person name="Henrissat B."/>
            <person name="Iturriaga E.A."/>
            <person name="Lang B.F."/>
            <person name="Lavin J.L."/>
            <person name="Lee S."/>
            <person name="Li W."/>
            <person name="Lindquist E."/>
            <person name="Lopez-Garcia S."/>
            <person name="Luque E.M."/>
            <person name="Marcos A.T."/>
            <person name="Martin J."/>
            <person name="McCluskey K."/>
            <person name="Medina H.R."/>
            <person name="Miralles-Duran A."/>
            <person name="Miyazaki A."/>
            <person name="Munoz-Torres E."/>
            <person name="Oguiza J.A."/>
            <person name="Ohm R."/>
            <person name="Olmedo M."/>
            <person name="Orejas M."/>
            <person name="Ortiz-Castellanos L."/>
            <person name="Pisabarro A.G."/>
            <person name="Rodriguez-Romero J."/>
            <person name="Ruiz-Herrera J."/>
            <person name="Ruiz-Vazquez R."/>
            <person name="Sanz C."/>
            <person name="Schackwitz W."/>
            <person name="Schmutz J."/>
            <person name="Shahriari M."/>
            <person name="Shelest E."/>
            <person name="Silva-Franco F."/>
            <person name="Soanes D."/>
            <person name="Syed K."/>
            <person name="Tagua V.G."/>
            <person name="Talbot N.J."/>
            <person name="Thon M."/>
            <person name="De vries R.P."/>
            <person name="Wiebenga A."/>
            <person name="Yadav J.S."/>
            <person name="Braun E.L."/>
            <person name="Baker S."/>
            <person name="Garre V."/>
            <person name="Horwitz B."/>
            <person name="Torres-Martinez S."/>
            <person name="Idnurm A."/>
            <person name="Herrera-Estrella A."/>
            <person name="Gabaldon T."/>
            <person name="Grigoriev I.V."/>
        </authorList>
    </citation>
    <scope>NUCLEOTIDE SEQUENCE [LARGE SCALE GENOMIC DNA]</scope>
    <source>
        <strain evidence="10">NRRL 1555(-)</strain>
    </source>
</reference>
<dbReference type="EMBL" id="KV440982">
    <property type="protein sequence ID" value="OAD72921.1"/>
    <property type="molecule type" value="Genomic_DNA"/>
</dbReference>
<evidence type="ECO:0000256" key="6">
    <source>
        <dbReference type="ARBA" id="ARBA00022989"/>
    </source>
</evidence>
<evidence type="ECO:0000256" key="1">
    <source>
        <dbReference type="ARBA" id="ARBA00004477"/>
    </source>
</evidence>
<keyword evidence="4 8" id="KW-0812">Transmembrane</keyword>
<evidence type="ECO:0000256" key="3">
    <source>
        <dbReference type="ARBA" id="ARBA00022502"/>
    </source>
</evidence>
<feature type="transmembrane region" description="Helical" evidence="8">
    <location>
        <begin position="146"/>
        <end position="168"/>
    </location>
</feature>
<keyword evidence="7 8" id="KW-0472">Membrane</keyword>
<feature type="transmembrane region" description="Helical" evidence="8">
    <location>
        <begin position="104"/>
        <end position="125"/>
    </location>
</feature>
<dbReference type="OrthoDB" id="17366at2759"/>
<keyword evidence="5" id="KW-0256">Endoplasmic reticulum</keyword>
<dbReference type="GeneID" id="28999410"/>